<dbReference type="RefSeq" id="WP_190439989.1">
    <property type="nucleotide sequence ID" value="NZ_JAMPKM010000014.1"/>
</dbReference>
<evidence type="ECO:0000313" key="2">
    <source>
        <dbReference type="EMBL" id="MEP0819360.1"/>
    </source>
</evidence>
<gene>
    <name evidence="2" type="ORF">NC998_19860</name>
</gene>
<dbReference type="EMBL" id="JAMPKM010000014">
    <property type="protein sequence ID" value="MEP0819360.1"/>
    <property type="molecule type" value="Genomic_DNA"/>
</dbReference>
<keyword evidence="3" id="KW-1185">Reference proteome</keyword>
<accession>A0ABV0JC54</accession>
<dbReference type="InterPro" id="IPR036412">
    <property type="entry name" value="HAD-like_sf"/>
</dbReference>
<reference evidence="2 3" key="1">
    <citation type="submission" date="2022-04" db="EMBL/GenBank/DDBJ databases">
        <title>Positive selection, recombination, and allopatry shape intraspecific diversity of widespread and dominant cyanobacteria.</title>
        <authorList>
            <person name="Wei J."/>
            <person name="Shu W."/>
            <person name="Hu C."/>
        </authorList>
    </citation>
    <scope>NUCLEOTIDE SEQUENCE [LARGE SCALE GENOMIC DNA]</scope>
    <source>
        <strain evidence="2 3">GB2-A4</strain>
    </source>
</reference>
<sequence length="152" mass="18188">MTSDKPLPKALICDLDGTLCNIYHRQHYMRSRPKNWKAFYRALGKDLAHEFCRDIVQMYKERGFAILLVSGRPAEYKPETEAWLADHEVEYDALWMRRTEDSRPDFIVKKEIYEQFIQGRYNVFFVLDDRDQVVKMWRRQGLTCLQVAEGNF</sequence>
<name>A0ABV0JC54_9CYAN</name>
<dbReference type="Proteomes" id="UP001464891">
    <property type="component" value="Unassembled WGS sequence"/>
</dbReference>
<proteinExistence type="predicted"/>
<protein>
    <recommendedName>
        <fullName evidence="1">Polynucleotide kinase PNKP phosphatase domain-containing protein</fullName>
    </recommendedName>
</protein>
<dbReference type="Gene3D" id="3.40.50.1000">
    <property type="entry name" value="HAD superfamily/HAD-like"/>
    <property type="match status" value="1"/>
</dbReference>
<feature type="domain" description="Polynucleotide kinase PNKP phosphatase" evidence="1">
    <location>
        <begin position="8"/>
        <end position="152"/>
    </location>
</feature>
<dbReference type="InterPro" id="IPR056782">
    <property type="entry name" value="HAD_PNKP"/>
</dbReference>
<dbReference type="Pfam" id="PF25109">
    <property type="entry name" value="HAD_PNKP"/>
    <property type="match status" value="1"/>
</dbReference>
<evidence type="ECO:0000259" key="1">
    <source>
        <dbReference type="Pfam" id="PF25109"/>
    </source>
</evidence>
<comment type="caution">
    <text evidence="2">The sequence shown here is derived from an EMBL/GenBank/DDBJ whole genome shotgun (WGS) entry which is preliminary data.</text>
</comment>
<dbReference type="InterPro" id="IPR023214">
    <property type="entry name" value="HAD_sf"/>
</dbReference>
<evidence type="ECO:0000313" key="3">
    <source>
        <dbReference type="Proteomes" id="UP001464891"/>
    </source>
</evidence>
<organism evidence="2 3">
    <name type="scientific">Trichocoleus desertorum GB2-A4</name>
    <dbReference type="NCBI Taxonomy" id="2933944"/>
    <lineage>
        <taxon>Bacteria</taxon>
        <taxon>Bacillati</taxon>
        <taxon>Cyanobacteriota</taxon>
        <taxon>Cyanophyceae</taxon>
        <taxon>Leptolyngbyales</taxon>
        <taxon>Trichocoleusaceae</taxon>
        <taxon>Trichocoleus</taxon>
    </lineage>
</organism>
<dbReference type="SUPFAM" id="SSF56784">
    <property type="entry name" value="HAD-like"/>
    <property type="match status" value="1"/>
</dbReference>